<name>A0A814M126_9BILA</name>
<dbReference type="Proteomes" id="UP000663879">
    <property type="component" value="Unassembled WGS sequence"/>
</dbReference>
<protein>
    <submittedName>
        <fullName evidence="1">Uncharacterized protein</fullName>
    </submittedName>
</protein>
<accession>A0A814M126</accession>
<dbReference type="AlphaFoldDB" id="A0A814M126"/>
<proteinExistence type="predicted"/>
<dbReference type="EMBL" id="CAJNOC010006201">
    <property type="protein sequence ID" value="CAF1072385.1"/>
    <property type="molecule type" value="Genomic_DNA"/>
</dbReference>
<evidence type="ECO:0000313" key="2">
    <source>
        <dbReference type="Proteomes" id="UP000663879"/>
    </source>
</evidence>
<gene>
    <name evidence="1" type="ORF">OXX778_LOCUS19792</name>
</gene>
<sequence length="366" mass="42192">MDLICDQFAYDLNLNCTIQLISSSPRLNFTISVSDNTSVISSSLSKNTLLVNYFGLPISTYLMESNGVFSQYRIILLSNTEFKFDSHVIGFELFTFYNLRTSIPIEIISFNKMCDSTIICSEYLINQATITNYKKVASFSIETTKNGLNTVFLKRPIWVPKGSMMVIKLTSFATVYYDCSGQAKYSDYFLTPLSETSFKIQRLNNDYNYAHYFNALLDTKFYINSYYFMHEFPDENIYNINVTLKSKILHKKIKIIKTRLIQTICSNSTFTVDKIIQCSSIVTTFNKKDEVEVNVQNDSKMVHNFSDSNYISYFGIDVPTYIDKENIESSIMGDFILPLTEFKFDAYILGFQFYAYKSGQISVYVS</sequence>
<keyword evidence="2" id="KW-1185">Reference proteome</keyword>
<organism evidence="1 2">
    <name type="scientific">Brachionus calyciflorus</name>
    <dbReference type="NCBI Taxonomy" id="104777"/>
    <lineage>
        <taxon>Eukaryota</taxon>
        <taxon>Metazoa</taxon>
        <taxon>Spiralia</taxon>
        <taxon>Gnathifera</taxon>
        <taxon>Rotifera</taxon>
        <taxon>Eurotatoria</taxon>
        <taxon>Monogononta</taxon>
        <taxon>Pseudotrocha</taxon>
        <taxon>Ploima</taxon>
        <taxon>Brachionidae</taxon>
        <taxon>Brachionus</taxon>
    </lineage>
</organism>
<reference evidence="1" key="1">
    <citation type="submission" date="2021-02" db="EMBL/GenBank/DDBJ databases">
        <authorList>
            <person name="Nowell W R."/>
        </authorList>
    </citation>
    <scope>NUCLEOTIDE SEQUENCE</scope>
    <source>
        <strain evidence="1">Ploen Becks lab</strain>
    </source>
</reference>
<evidence type="ECO:0000313" key="1">
    <source>
        <dbReference type="EMBL" id="CAF1072385.1"/>
    </source>
</evidence>
<comment type="caution">
    <text evidence="1">The sequence shown here is derived from an EMBL/GenBank/DDBJ whole genome shotgun (WGS) entry which is preliminary data.</text>
</comment>